<evidence type="ECO:0000256" key="1">
    <source>
        <dbReference type="ARBA" id="ARBA00004123"/>
    </source>
</evidence>
<evidence type="ECO:0000256" key="3">
    <source>
        <dbReference type="ARBA" id="ARBA00023242"/>
    </source>
</evidence>
<dbReference type="OrthoDB" id="20582at2759"/>
<dbReference type="GO" id="GO:0003729">
    <property type="term" value="F:mRNA binding"/>
    <property type="evidence" value="ECO:0007669"/>
    <property type="project" value="TreeGrafter"/>
</dbReference>
<comment type="similarity">
    <text evidence="2">Belongs to the THOC5 family.</text>
</comment>
<sequence>MEWQIFVTLAGWRRHWGPPFAAISSQLHTVRRSRLLPNRVGIPMFTTHHHHHHQSASLLSNLFRGHLGVSGEIGRVLPRCVRTGSGGRVQLGDGGVRSRTAMEVEDAPVEMGPKNQTPHDVLEESRAAMEDLAAKMLFIKKEGRPKSELRELITQMSLIFITLRQVNRSILLEEDRVKAETESAKAPVDFTTLQLHNLMYEKNHYLKAIKACKDFRSKYPDIELVPEEEFFRDAPDDIKGGVLSGDGMHDLMLKRLNYELHQRKELCKLREKLEQHKKNLLDTIASRKKFLSSLPSHLKALKKASLPVQQQLGVLHTKKLKLNRAAELLSPPLYVIFSQLLSQKEAFGENIELEVQGSIKEAQAFAQEQANKDTGTPAESEVNRLEDDVPDDDDDGQRRRKRPKKLLNKDNLGNSAVYQTHPLFVILHIYDDESSDAKPSKLISLRFEYLVKLNVVCVGIEGAEEGTKSILSNLFPDDTGLYLPHQTAKLYAGDSVTFDRRNLRPYKWAQHLGGMDILPELSPLLAFSEASSNETAKSGSAPSGLALYRHQNRIQTFVQRIRLRKKAQMALEEQLESLTKMKWPHLSFGDVPWALHSPICTLEQWSIIKPTSDPGSCDSTMATEQPTDSLDLDSEERHPTSREEVESATEDGELPSSVQFSSLKDLRPTPLTEVHHSRSLTLMSKSMTPSSMGKSPSFRKHESPELILDSESDVEKSCPEPEENLHMELYEKAKISWENYAVREFHLVLHRRDVDKIKLEAKIKIGMEYPLRPPHFSLNLVTDPAAGDSALGGNEGAKWFNELCAMEAEVNLHILKMVPLDYENEVLAHQVRCLAMLFDFQFDRQKDGSVARRSTSIIDVGLCKPVTGTILARSYRGRDRRKMISWKGMECTRGYPY</sequence>
<feature type="compositionally biased region" description="Polar residues" evidence="4">
    <location>
        <begin position="613"/>
        <end position="628"/>
    </location>
</feature>
<feature type="region of interest" description="Disordered" evidence="4">
    <location>
        <begin position="611"/>
        <end position="678"/>
    </location>
</feature>
<evidence type="ECO:0000313" key="6">
    <source>
        <dbReference type="Proteomes" id="UP000652761"/>
    </source>
</evidence>
<dbReference type="PANTHER" id="PTHR13375:SF3">
    <property type="entry name" value="THO COMPLEX SUBUNIT 5 HOMOLOG"/>
    <property type="match status" value="1"/>
</dbReference>
<feature type="region of interest" description="Disordered" evidence="4">
    <location>
        <begin position="367"/>
        <end position="406"/>
    </location>
</feature>
<reference evidence="5" key="1">
    <citation type="submission" date="2017-07" db="EMBL/GenBank/DDBJ databases">
        <title>Taro Niue Genome Assembly and Annotation.</title>
        <authorList>
            <person name="Atibalentja N."/>
            <person name="Keating K."/>
            <person name="Fields C.J."/>
        </authorList>
    </citation>
    <scope>NUCLEOTIDE SEQUENCE</scope>
    <source>
        <strain evidence="5">Niue_2</strain>
        <tissue evidence="5">Leaf</tissue>
    </source>
</reference>
<evidence type="ECO:0000256" key="4">
    <source>
        <dbReference type="SAM" id="MobiDB-lite"/>
    </source>
</evidence>
<dbReference type="EMBL" id="NMUH01002994">
    <property type="protein sequence ID" value="MQM03211.1"/>
    <property type="molecule type" value="Genomic_DNA"/>
</dbReference>
<organism evidence="5 6">
    <name type="scientific">Colocasia esculenta</name>
    <name type="common">Wild taro</name>
    <name type="synonym">Arum esculentum</name>
    <dbReference type="NCBI Taxonomy" id="4460"/>
    <lineage>
        <taxon>Eukaryota</taxon>
        <taxon>Viridiplantae</taxon>
        <taxon>Streptophyta</taxon>
        <taxon>Embryophyta</taxon>
        <taxon>Tracheophyta</taxon>
        <taxon>Spermatophyta</taxon>
        <taxon>Magnoliopsida</taxon>
        <taxon>Liliopsida</taxon>
        <taxon>Araceae</taxon>
        <taxon>Aroideae</taxon>
        <taxon>Colocasieae</taxon>
        <taxon>Colocasia</taxon>
    </lineage>
</organism>
<dbReference type="Proteomes" id="UP000652761">
    <property type="component" value="Unassembled WGS sequence"/>
</dbReference>
<protein>
    <recommendedName>
        <fullName evidence="7">THO complex subunit 5B</fullName>
    </recommendedName>
</protein>
<keyword evidence="3" id="KW-0539">Nucleus</keyword>
<dbReference type="GO" id="GO:0006406">
    <property type="term" value="P:mRNA export from nucleus"/>
    <property type="evidence" value="ECO:0007669"/>
    <property type="project" value="TreeGrafter"/>
</dbReference>
<dbReference type="AlphaFoldDB" id="A0A843WC29"/>
<evidence type="ECO:0000256" key="2">
    <source>
        <dbReference type="ARBA" id="ARBA00008044"/>
    </source>
</evidence>
<evidence type="ECO:0008006" key="7">
    <source>
        <dbReference type="Google" id="ProtNLM"/>
    </source>
</evidence>
<name>A0A843WC29_COLES</name>
<keyword evidence="6" id="KW-1185">Reference proteome</keyword>
<gene>
    <name evidence="5" type="ORF">Taro_035987</name>
</gene>
<evidence type="ECO:0000313" key="5">
    <source>
        <dbReference type="EMBL" id="MQM03211.1"/>
    </source>
</evidence>
<dbReference type="Pfam" id="PF09766">
    <property type="entry name" value="FmiP_Thoc5"/>
    <property type="match status" value="1"/>
</dbReference>
<dbReference type="PANTHER" id="PTHR13375">
    <property type="entry name" value="FMS INTERACTING PROTEIN"/>
    <property type="match status" value="1"/>
</dbReference>
<accession>A0A843WC29</accession>
<feature type="compositionally biased region" description="Basic and acidic residues" evidence="4">
    <location>
        <begin position="635"/>
        <end position="645"/>
    </location>
</feature>
<dbReference type="GO" id="GO:0000445">
    <property type="term" value="C:THO complex part of transcription export complex"/>
    <property type="evidence" value="ECO:0007669"/>
    <property type="project" value="TreeGrafter"/>
</dbReference>
<comment type="subcellular location">
    <subcellularLocation>
        <location evidence="1">Nucleus</location>
    </subcellularLocation>
</comment>
<comment type="caution">
    <text evidence="5">The sequence shown here is derived from an EMBL/GenBank/DDBJ whole genome shotgun (WGS) entry which is preliminary data.</text>
</comment>
<dbReference type="InterPro" id="IPR019163">
    <property type="entry name" value="THO_Thoc5"/>
</dbReference>
<proteinExistence type="inferred from homology"/>